<proteinExistence type="inferred from homology"/>
<dbReference type="GO" id="GO:0000976">
    <property type="term" value="F:transcription cis-regulatory region binding"/>
    <property type="evidence" value="ECO:0007669"/>
    <property type="project" value="TreeGrafter"/>
</dbReference>
<dbReference type="Gene3D" id="3.40.190.290">
    <property type="match status" value="1"/>
</dbReference>
<dbReference type="FunFam" id="1.10.10.10:FF:000001">
    <property type="entry name" value="LysR family transcriptional regulator"/>
    <property type="match status" value="1"/>
</dbReference>
<protein>
    <submittedName>
        <fullName evidence="6">RuBisCO operon transcriptional regulator</fullName>
    </submittedName>
</protein>
<dbReference type="KEGG" id="ntg:NSCAC_0281"/>
<dbReference type="InterPro" id="IPR036388">
    <property type="entry name" value="WH-like_DNA-bd_sf"/>
</dbReference>
<dbReference type="InterPro" id="IPR005119">
    <property type="entry name" value="LysR_subst-bd"/>
</dbReference>
<dbReference type="Proteomes" id="UP000516072">
    <property type="component" value="Chromosome"/>
</dbReference>
<dbReference type="SUPFAM" id="SSF46785">
    <property type="entry name" value="Winged helix' DNA-binding domain"/>
    <property type="match status" value="1"/>
</dbReference>
<dbReference type="InterPro" id="IPR036390">
    <property type="entry name" value="WH_DNA-bd_sf"/>
</dbReference>
<dbReference type="Pfam" id="PF03466">
    <property type="entry name" value="LysR_substrate"/>
    <property type="match status" value="1"/>
</dbReference>
<comment type="similarity">
    <text evidence="1">Belongs to the LysR transcriptional regulatory family.</text>
</comment>
<keyword evidence="4" id="KW-0804">Transcription</keyword>
<dbReference type="SUPFAM" id="SSF53850">
    <property type="entry name" value="Periplasmic binding protein-like II"/>
    <property type="match status" value="1"/>
</dbReference>
<name>A0A7G1Q7X3_9GAMM</name>
<reference evidence="6 7" key="1">
    <citation type="submission" date="2020-03" db="EMBL/GenBank/DDBJ databases">
        <authorList>
            <person name="Picone N."/>
        </authorList>
    </citation>
    <scope>NUCLEOTIDE SEQUENCE [LARGE SCALE GENOMIC DNA]</scope>
    <source>
        <strain evidence="6">NSCAC1</strain>
    </source>
</reference>
<organism evidence="6 7">
    <name type="scientific">Candidatus Nitrosacidococcus tergens</name>
    <dbReference type="NCBI Taxonomy" id="553981"/>
    <lineage>
        <taxon>Bacteria</taxon>
        <taxon>Pseudomonadati</taxon>
        <taxon>Pseudomonadota</taxon>
        <taxon>Gammaproteobacteria</taxon>
        <taxon>Chromatiales</taxon>
        <taxon>Chromatiaceae</taxon>
        <taxon>Candidatus Nitrosacidococcus</taxon>
    </lineage>
</organism>
<evidence type="ECO:0000259" key="5">
    <source>
        <dbReference type="PROSITE" id="PS50931"/>
    </source>
</evidence>
<evidence type="ECO:0000313" key="7">
    <source>
        <dbReference type="Proteomes" id="UP000516072"/>
    </source>
</evidence>
<dbReference type="PROSITE" id="PS50931">
    <property type="entry name" value="HTH_LYSR"/>
    <property type="match status" value="1"/>
</dbReference>
<dbReference type="RefSeq" id="WP_197744652.1">
    <property type="nucleotide sequence ID" value="NZ_LR778175.1"/>
</dbReference>
<dbReference type="PANTHER" id="PTHR30126">
    <property type="entry name" value="HTH-TYPE TRANSCRIPTIONAL REGULATOR"/>
    <property type="match status" value="1"/>
</dbReference>
<dbReference type="PRINTS" id="PR00039">
    <property type="entry name" value="HTHLYSR"/>
</dbReference>
<dbReference type="PANTHER" id="PTHR30126:SF5">
    <property type="entry name" value="HTH-TYPE TRANSCRIPTIONAL ACTIVATOR CMPR"/>
    <property type="match status" value="1"/>
</dbReference>
<feature type="domain" description="HTH lysR-type" evidence="5">
    <location>
        <begin position="3"/>
        <end position="60"/>
    </location>
</feature>
<accession>A0A7G1Q7X3</accession>
<evidence type="ECO:0000256" key="2">
    <source>
        <dbReference type="ARBA" id="ARBA00023015"/>
    </source>
</evidence>
<dbReference type="GO" id="GO:0003700">
    <property type="term" value="F:DNA-binding transcription factor activity"/>
    <property type="evidence" value="ECO:0007669"/>
    <property type="project" value="InterPro"/>
</dbReference>
<dbReference type="EMBL" id="LR778175">
    <property type="protein sequence ID" value="CAB1274662.1"/>
    <property type="molecule type" value="Genomic_DNA"/>
</dbReference>
<evidence type="ECO:0000256" key="3">
    <source>
        <dbReference type="ARBA" id="ARBA00023125"/>
    </source>
</evidence>
<sequence>MHFTFRQLHIFESVARNLSYTRAAEELFLSQPAVSMQIKQLEDHIGLELFEQIGKKVFLTEAGKELYHYSQKMFRELNEAKDILWEIKGGNQGTLTIAVATTATYFALHLLGCFRERFPRVNISLDVANRESLLKRLDENTVDMVIMGKPPDSEEVIAEPFMENPLVVVAPTHHPLAKRKKIPLELLLKETFILRERGSGTRSAMELFFSKLNTTIPSSIEISNNEAIKQAVQAGFGLGIVSQHTLEKELTLKRLLILDVDSFPIMRYWYIVHRENKRFTALQQAFKDLVIQESKELINGTTFQINPELG</sequence>
<evidence type="ECO:0000256" key="1">
    <source>
        <dbReference type="ARBA" id="ARBA00009437"/>
    </source>
</evidence>
<gene>
    <name evidence="6" type="primary">rbcR</name>
    <name evidence="6" type="ORF">NSCAC_0281</name>
</gene>
<evidence type="ECO:0000313" key="6">
    <source>
        <dbReference type="EMBL" id="CAB1274662.1"/>
    </source>
</evidence>
<dbReference type="CDD" id="cd08419">
    <property type="entry name" value="PBP2_CbbR_RubisCO_like"/>
    <property type="match status" value="1"/>
</dbReference>
<keyword evidence="2" id="KW-0805">Transcription regulation</keyword>
<keyword evidence="7" id="KW-1185">Reference proteome</keyword>
<dbReference type="InterPro" id="IPR000847">
    <property type="entry name" value="LysR_HTH_N"/>
</dbReference>
<keyword evidence="3" id="KW-0238">DNA-binding</keyword>
<dbReference type="Gene3D" id="1.10.10.10">
    <property type="entry name" value="Winged helix-like DNA-binding domain superfamily/Winged helix DNA-binding domain"/>
    <property type="match status" value="1"/>
</dbReference>
<dbReference type="AlphaFoldDB" id="A0A7G1Q7X3"/>
<dbReference type="Pfam" id="PF00126">
    <property type="entry name" value="HTH_1"/>
    <property type="match status" value="1"/>
</dbReference>
<evidence type="ECO:0000256" key="4">
    <source>
        <dbReference type="ARBA" id="ARBA00023163"/>
    </source>
</evidence>